<gene>
    <name evidence="2" type="ORF">DILT_LOCUS11635</name>
</gene>
<evidence type="ECO:0000259" key="1">
    <source>
        <dbReference type="PROSITE" id="PS51506"/>
    </source>
</evidence>
<dbReference type="SUPFAM" id="SSF47473">
    <property type="entry name" value="EF-hand"/>
    <property type="match status" value="1"/>
</dbReference>
<dbReference type="GO" id="GO:0005509">
    <property type="term" value="F:calcium ion binding"/>
    <property type="evidence" value="ECO:0007669"/>
    <property type="project" value="InterPro"/>
</dbReference>
<sequence length="205" mass="24301">MPVKDNRFKTLCDNANEVHNHIKERIAKKERKRKLKKKTGQIPCKSYLQELMTKLTDVSSYLGQIYQDPFDEFSTEDYLTFSSGLRDSLQFTFAQVDKLLEGSSKNFDSSELSAFITKLHHITEEMKLLFPQGTLNQNVICVKPEVEKWWQENFPRRVIVPKDDFYKAFYDKHRRFQNDNEGVRETMAFTSELFVSKYQLDLFTR</sequence>
<dbReference type="InterPro" id="IPR011992">
    <property type="entry name" value="EF-hand-dom_pair"/>
</dbReference>
<proteinExistence type="predicted"/>
<dbReference type="PROSITE" id="PS51506">
    <property type="entry name" value="CBL_PTB"/>
    <property type="match status" value="1"/>
</dbReference>
<dbReference type="Proteomes" id="UP000281553">
    <property type="component" value="Unassembled WGS sequence"/>
</dbReference>
<dbReference type="AlphaFoldDB" id="A0A3P7LG83"/>
<evidence type="ECO:0000313" key="3">
    <source>
        <dbReference type="Proteomes" id="UP000281553"/>
    </source>
</evidence>
<reference evidence="2 3" key="1">
    <citation type="submission" date="2018-11" db="EMBL/GenBank/DDBJ databases">
        <authorList>
            <consortium name="Pathogen Informatics"/>
        </authorList>
    </citation>
    <scope>NUCLEOTIDE SEQUENCE [LARGE SCALE GENOMIC DNA]</scope>
</reference>
<name>A0A3P7LG83_DIBLA</name>
<protein>
    <recommendedName>
        <fullName evidence="1">Cbl-PTB domain-containing protein</fullName>
    </recommendedName>
</protein>
<accession>A0A3P7LG83</accession>
<evidence type="ECO:0000313" key="2">
    <source>
        <dbReference type="EMBL" id="VDN15804.1"/>
    </source>
</evidence>
<dbReference type="InterPro" id="IPR014741">
    <property type="entry name" value="Adaptor_Cbl_EF_hand-like"/>
</dbReference>
<feature type="domain" description="Cbl-PTB" evidence="1">
    <location>
        <begin position="1"/>
        <end position="205"/>
    </location>
</feature>
<dbReference type="InterPro" id="IPR024159">
    <property type="entry name" value="Cbl_PTB"/>
</dbReference>
<organism evidence="2 3">
    <name type="scientific">Dibothriocephalus latus</name>
    <name type="common">Fish tapeworm</name>
    <name type="synonym">Diphyllobothrium latum</name>
    <dbReference type="NCBI Taxonomy" id="60516"/>
    <lineage>
        <taxon>Eukaryota</taxon>
        <taxon>Metazoa</taxon>
        <taxon>Spiralia</taxon>
        <taxon>Lophotrochozoa</taxon>
        <taxon>Platyhelminthes</taxon>
        <taxon>Cestoda</taxon>
        <taxon>Eucestoda</taxon>
        <taxon>Diphyllobothriidea</taxon>
        <taxon>Diphyllobothriidae</taxon>
        <taxon>Dibothriocephalus</taxon>
    </lineage>
</organism>
<dbReference type="GO" id="GO:0001784">
    <property type="term" value="F:phosphotyrosine residue binding"/>
    <property type="evidence" value="ECO:0007669"/>
    <property type="project" value="InterPro"/>
</dbReference>
<dbReference type="Pfam" id="PF02761">
    <property type="entry name" value="Cbl_N2"/>
    <property type="match status" value="1"/>
</dbReference>
<dbReference type="Gene3D" id="1.10.238.10">
    <property type="entry name" value="EF-hand"/>
    <property type="match status" value="1"/>
</dbReference>
<dbReference type="OrthoDB" id="6258726at2759"/>
<dbReference type="EMBL" id="UYRU01063680">
    <property type="protein sequence ID" value="VDN15804.1"/>
    <property type="molecule type" value="Genomic_DNA"/>
</dbReference>
<keyword evidence="3" id="KW-1185">Reference proteome</keyword>